<dbReference type="RefSeq" id="WP_203217355.1">
    <property type="nucleotide sequence ID" value="NZ_CP046172.1"/>
</dbReference>
<accession>A0A6G9YIH5</accession>
<dbReference type="EMBL" id="CP046172">
    <property type="protein sequence ID" value="QIS12998.1"/>
    <property type="molecule type" value="Genomic_DNA"/>
</dbReference>
<feature type="region of interest" description="Disordered" evidence="1">
    <location>
        <begin position="68"/>
        <end position="101"/>
    </location>
</feature>
<dbReference type="KEGG" id="nah:F5544_25720"/>
<sequence length="240" mass="24962">MNIRYRQATAENDGACAASSPHARLSGPMLVGASIAVILLTAGCAQHNSVSSTRPILGPAPSVHQNTQIPVGPGPTNYTHQAQPAPGSCHYRKASDGQPLPDPVCTPGAVNPKVTPEDIATTICKSGYTGSIRPAQGITDTEKKGNAQSYAYTGDLGQAEYDHLISLELGGDPNDPRNLWVEPPSSGHQAKDGVNNPKDQVENKLHTLVCGGKVALADAQYAIATDWTTALAVVGHSDGK</sequence>
<proteinExistence type="predicted"/>
<name>A0A6G9YIH5_9NOCA</name>
<gene>
    <name evidence="2" type="ORF">F5544_25720</name>
</gene>
<protein>
    <submittedName>
        <fullName evidence="2">Uncharacterized protein</fullName>
    </submittedName>
</protein>
<keyword evidence="3" id="KW-1185">Reference proteome</keyword>
<evidence type="ECO:0000313" key="3">
    <source>
        <dbReference type="Proteomes" id="UP000503540"/>
    </source>
</evidence>
<evidence type="ECO:0000313" key="2">
    <source>
        <dbReference type="EMBL" id="QIS12998.1"/>
    </source>
</evidence>
<organism evidence="2 3">
    <name type="scientific">Nocardia arthritidis</name>
    <dbReference type="NCBI Taxonomy" id="228602"/>
    <lineage>
        <taxon>Bacteria</taxon>
        <taxon>Bacillati</taxon>
        <taxon>Actinomycetota</taxon>
        <taxon>Actinomycetes</taxon>
        <taxon>Mycobacteriales</taxon>
        <taxon>Nocardiaceae</taxon>
        <taxon>Nocardia</taxon>
    </lineage>
</organism>
<evidence type="ECO:0000256" key="1">
    <source>
        <dbReference type="SAM" id="MobiDB-lite"/>
    </source>
</evidence>
<reference evidence="2 3" key="1">
    <citation type="journal article" date="2019" name="ACS Chem. Biol.">
        <title>Identification and Mobilization of a Cryptic Antibiotic Biosynthesis Gene Locus from a Human-Pathogenic Nocardia Isolate.</title>
        <authorList>
            <person name="Herisse M."/>
            <person name="Ishida K."/>
            <person name="Porter J.L."/>
            <person name="Howden B."/>
            <person name="Hertweck C."/>
            <person name="Stinear T.P."/>
            <person name="Pidot S.J."/>
        </authorList>
    </citation>
    <scope>NUCLEOTIDE SEQUENCE [LARGE SCALE GENOMIC DNA]</scope>
    <source>
        <strain evidence="2 3">AUSMDU00012717</strain>
    </source>
</reference>
<dbReference type="AlphaFoldDB" id="A0A6G9YIH5"/>
<dbReference type="Proteomes" id="UP000503540">
    <property type="component" value="Chromosome"/>
</dbReference>